<feature type="short sequence motif" description="DEAH box" evidence="6">
    <location>
        <begin position="457"/>
        <end position="460"/>
    </location>
</feature>
<evidence type="ECO:0000313" key="10">
    <source>
        <dbReference type="Proteomes" id="UP000078532"/>
    </source>
</evidence>
<keyword evidence="5 6" id="KW-0067">ATP-binding</keyword>
<dbReference type="InterPro" id="IPR027417">
    <property type="entry name" value="P-loop_NTPase"/>
</dbReference>
<keyword evidence="3 6" id="KW-0378">Hydrolase</keyword>
<comment type="caution">
    <text evidence="9">The sequence shown here is derived from an EMBL/GenBank/DDBJ whole genome shotgun (WGS) entry which is preliminary data.</text>
</comment>
<dbReference type="Pfam" id="PF13307">
    <property type="entry name" value="Helicase_C_2"/>
    <property type="match status" value="1"/>
</dbReference>
<dbReference type="NCBIfam" id="TIGR00573">
    <property type="entry name" value="dnaq"/>
    <property type="match status" value="1"/>
</dbReference>
<dbReference type="InterPro" id="IPR006054">
    <property type="entry name" value="DnaQ"/>
</dbReference>
<dbReference type="SUPFAM" id="SSF53098">
    <property type="entry name" value="Ribonuclease H-like"/>
    <property type="match status" value="1"/>
</dbReference>
<evidence type="ECO:0000259" key="8">
    <source>
        <dbReference type="PROSITE" id="PS51193"/>
    </source>
</evidence>
<dbReference type="Pfam" id="PF00929">
    <property type="entry name" value="RNase_T"/>
    <property type="match status" value="1"/>
</dbReference>
<evidence type="ECO:0000256" key="2">
    <source>
        <dbReference type="ARBA" id="ARBA00022741"/>
    </source>
</evidence>
<evidence type="ECO:0000256" key="1">
    <source>
        <dbReference type="ARBA" id="ARBA00022722"/>
    </source>
</evidence>
<comment type="similarity">
    <text evidence="6">Belongs to the helicase family. DinG subfamily. Type 2 sub-subfamily.</text>
</comment>
<dbReference type="GO" id="GO:0003887">
    <property type="term" value="F:DNA-directed DNA polymerase activity"/>
    <property type="evidence" value="ECO:0007669"/>
    <property type="project" value="InterPro"/>
</dbReference>
<dbReference type="InterPro" id="IPR012337">
    <property type="entry name" value="RNaseH-like_sf"/>
</dbReference>
<dbReference type="PANTHER" id="PTHR11472">
    <property type="entry name" value="DNA REPAIR DEAD HELICASE RAD3/XP-D SUBFAMILY MEMBER"/>
    <property type="match status" value="1"/>
</dbReference>
<dbReference type="RefSeq" id="WP_066668452.1">
    <property type="nucleotide sequence ID" value="NZ_LYVF01000164.1"/>
</dbReference>
<dbReference type="HAMAP" id="MF_02206">
    <property type="entry name" value="DinG_exonucl"/>
    <property type="match status" value="1"/>
</dbReference>
<name>A0A1B7LE14_9FIRM</name>
<protein>
    <recommendedName>
        <fullName evidence="6">3'-5' exonuclease DinG</fullName>
        <ecNumber evidence="6">3.1.-.-</ecNumber>
    </recommendedName>
</protein>
<dbReference type="EMBL" id="LYVF01000164">
    <property type="protein sequence ID" value="OAT81341.1"/>
    <property type="molecule type" value="Genomic_DNA"/>
</dbReference>
<accession>A0A1B7LE14</accession>
<dbReference type="SMART" id="SM00479">
    <property type="entry name" value="EXOIII"/>
    <property type="match status" value="1"/>
</dbReference>
<dbReference type="OrthoDB" id="9803913at2"/>
<evidence type="ECO:0000256" key="7">
    <source>
        <dbReference type="SAM" id="MobiDB-lite"/>
    </source>
</evidence>
<dbReference type="GO" id="GO:0003677">
    <property type="term" value="F:DNA binding"/>
    <property type="evidence" value="ECO:0007669"/>
    <property type="project" value="InterPro"/>
</dbReference>
<keyword evidence="2 6" id="KW-0547">Nucleotide-binding</keyword>
<dbReference type="GO" id="GO:0008408">
    <property type="term" value="F:3'-5' exonuclease activity"/>
    <property type="evidence" value="ECO:0007669"/>
    <property type="project" value="UniProtKB-UniRule"/>
</dbReference>
<evidence type="ECO:0000256" key="4">
    <source>
        <dbReference type="ARBA" id="ARBA00022839"/>
    </source>
</evidence>
<dbReference type="EC" id="3.1.-.-" evidence="6"/>
<dbReference type="InterPro" id="IPR036397">
    <property type="entry name" value="RNaseH_sf"/>
</dbReference>
<organism evidence="9 10">
    <name type="scientific">Desulfotomaculum copahuensis</name>
    <dbReference type="NCBI Taxonomy" id="1838280"/>
    <lineage>
        <taxon>Bacteria</taxon>
        <taxon>Bacillati</taxon>
        <taxon>Bacillota</taxon>
        <taxon>Clostridia</taxon>
        <taxon>Eubacteriales</taxon>
        <taxon>Desulfotomaculaceae</taxon>
        <taxon>Desulfotomaculum</taxon>
    </lineage>
</organism>
<evidence type="ECO:0000313" key="9">
    <source>
        <dbReference type="EMBL" id="OAT81341.1"/>
    </source>
</evidence>
<keyword evidence="1 6" id="KW-0540">Nuclease</keyword>
<dbReference type="SMART" id="SM00491">
    <property type="entry name" value="HELICc2"/>
    <property type="match status" value="1"/>
</dbReference>
<dbReference type="SUPFAM" id="SSF52540">
    <property type="entry name" value="P-loop containing nucleoside triphosphate hydrolases"/>
    <property type="match status" value="1"/>
</dbReference>
<dbReference type="PANTHER" id="PTHR11472:SF34">
    <property type="entry name" value="REGULATOR OF TELOMERE ELONGATION HELICASE 1"/>
    <property type="match status" value="1"/>
</dbReference>
<dbReference type="InterPro" id="IPR014013">
    <property type="entry name" value="Helic_SF1/SF2_ATP-bd_DinG/Rad3"/>
</dbReference>
<dbReference type="PROSITE" id="PS51193">
    <property type="entry name" value="HELICASE_ATP_BIND_2"/>
    <property type="match status" value="1"/>
</dbReference>
<sequence>MLESCVFCDLETTGLNPEKDEIIEIALVRLVNGEINGTWHSLVRPRGHVPVNVRRLTGLDDAQLAGAPELGAVLPAALHFIGHEPLVGHNISFDRDFLAFAAGALPNPVYDTLELSRVLFPSFPGHRLAELCRRLNLEHASTHRALDDSLATAALYRKLLKTAAGQDARILLYLAALLQTAGSPWAPLMEQIAWQSAGTGIERTVLFTPAAPETGQPLPAGTPPPEDSGPEQLAAMFEPGGPLSGRIPGYEYRPEQQSVVAAVARAFAGKKFLLVEAGTGTGKSMAYIIPALYWSLLSGERVVLATRTINLQEQLWNKDIPLVQEALPAPCRAALVKGRQNYLCLRRWLHALSAGGWSPPEAAFMARILLWAAATTTGDRSEINLSYNEQEWWLQICADSEACLGTGCRWYSRDCFVTRARRRAEAANLIIVNHSLLLSDVRADNRVLPAYGPLVIDEAHHLEDAATEQLGRQLSRNGLRRWLNGVYKLIRQLGEPVPPRDAGEWLQLLQEARLSLQQTRETTDLFFNTLIEYIRQLFHSQNKDASRCTLRLKPPGELPVQAELDNLSSRLKGLLDCLTRLQAVLEAWQALNEAWAGQAGDVTQQLTAGEAMAADLLFILNYSDPEFVYWVETTGEGETAGCTLHAAPVQVGEILYRELYQNKETIVFTSATLTVDGSFEHFAERTGINLLPAGRVQRLQVDSPFQYDKQSLLCIVRDIPGQGFAPENEYYAALVPALAGLVRATRGRMLALFSSHRVLQETYRLLKPACEEMDICLLGHNIDGSRSRLMEEFTHTERALLFGASSFWEGVDIPGQALSCVVIVKLPFGSPGAPVVEARLEQLARAGKDGFRHYSLPQAIIRFKQGFGRLIRSVNDRGAVVVLDSRLVSKKYGRLFLNSLPLKSHIRGDLDMIIKRVSQWMEQPVAVAPNRSLFEPGDVVHRFPAGMRK</sequence>
<evidence type="ECO:0000256" key="3">
    <source>
        <dbReference type="ARBA" id="ARBA00022801"/>
    </source>
</evidence>
<comment type="function">
    <text evidence="6">3'-5' exonuclease.</text>
</comment>
<dbReference type="FunFam" id="3.30.420.10:FF:000045">
    <property type="entry name" value="3'-5' exonuclease DinG"/>
    <property type="match status" value="1"/>
</dbReference>
<evidence type="ECO:0000256" key="6">
    <source>
        <dbReference type="HAMAP-Rule" id="MF_02206"/>
    </source>
</evidence>
<dbReference type="GO" id="GO:0006260">
    <property type="term" value="P:DNA replication"/>
    <property type="evidence" value="ECO:0007669"/>
    <property type="project" value="InterPro"/>
</dbReference>
<dbReference type="GO" id="GO:0005524">
    <property type="term" value="F:ATP binding"/>
    <property type="evidence" value="ECO:0007669"/>
    <property type="project" value="UniProtKB-UniRule"/>
</dbReference>
<dbReference type="InterPro" id="IPR006555">
    <property type="entry name" value="ATP-dep_Helicase_C"/>
</dbReference>
<proteinExistence type="inferred from homology"/>
<gene>
    <name evidence="6" type="primary">dinG</name>
    <name evidence="9" type="ORF">A6M21_10690</name>
</gene>
<feature type="region of interest" description="Disordered" evidence="7">
    <location>
        <begin position="212"/>
        <end position="232"/>
    </location>
</feature>
<dbReference type="Gene3D" id="3.40.50.300">
    <property type="entry name" value="P-loop containing nucleotide triphosphate hydrolases"/>
    <property type="match status" value="2"/>
</dbReference>
<dbReference type="GO" id="GO:0003678">
    <property type="term" value="F:DNA helicase activity"/>
    <property type="evidence" value="ECO:0007669"/>
    <property type="project" value="TreeGrafter"/>
</dbReference>
<dbReference type="GO" id="GO:0016818">
    <property type="term" value="F:hydrolase activity, acting on acid anhydrides, in phosphorus-containing anhydrides"/>
    <property type="evidence" value="ECO:0007669"/>
    <property type="project" value="InterPro"/>
</dbReference>
<dbReference type="AlphaFoldDB" id="A0A1B7LE14"/>
<dbReference type="CDD" id="cd06127">
    <property type="entry name" value="DEDDh"/>
    <property type="match status" value="1"/>
</dbReference>
<dbReference type="Gene3D" id="3.30.420.10">
    <property type="entry name" value="Ribonuclease H-like superfamily/Ribonuclease H"/>
    <property type="match status" value="1"/>
</dbReference>
<reference evidence="9 10" key="1">
    <citation type="submission" date="2016-04" db="EMBL/GenBank/DDBJ databases">
        <authorList>
            <person name="Evans L.H."/>
            <person name="Alamgir A."/>
            <person name="Owens N."/>
            <person name="Weber N.D."/>
            <person name="Virtaneva K."/>
            <person name="Barbian K."/>
            <person name="Babar A."/>
            <person name="Rosenke K."/>
        </authorList>
    </citation>
    <scope>NUCLEOTIDE SEQUENCE [LARGE SCALE GENOMIC DNA]</scope>
    <source>
        <strain evidence="9 10">LMa1</strain>
    </source>
</reference>
<keyword evidence="10" id="KW-1185">Reference proteome</keyword>
<dbReference type="STRING" id="1838280.A6M21_10690"/>
<dbReference type="InterPro" id="IPR006310">
    <property type="entry name" value="DinG"/>
</dbReference>
<feature type="domain" description="Helicase ATP-binding" evidence="8">
    <location>
        <begin position="242"/>
        <end position="523"/>
    </location>
</feature>
<dbReference type="InterPro" id="IPR013520">
    <property type="entry name" value="Ribonucl_H"/>
</dbReference>
<evidence type="ECO:0000256" key="5">
    <source>
        <dbReference type="ARBA" id="ARBA00022840"/>
    </source>
</evidence>
<dbReference type="Proteomes" id="UP000078532">
    <property type="component" value="Unassembled WGS sequence"/>
</dbReference>
<dbReference type="InterPro" id="IPR045028">
    <property type="entry name" value="DinG/Rad3-like"/>
</dbReference>
<keyword evidence="4 6" id="KW-0269">Exonuclease</keyword>
<feature type="binding site" evidence="6">
    <location>
        <begin position="277"/>
        <end position="284"/>
    </location>
    <ligand>
        <name>ATP</name>
        <dbReference type="ChEBI" id="CHEBI:30616"/>
    </ligand>
</feature>